<dbReference type="PANTHER" id="PTHR40031:SF1">
    <property type="entry name" value="MEMBRANE-BOUND METAL-DEPENDENT HYDROLASE"/>
    <property type="match status" value="1"/>
</dbReference>
<comment type="caution">
    <text evidence="2">The sequence shown here is derived from an EMBL/GenBank/DDBJ whole genome shotgun (WGS) entry which is preliminary data.</text>
</comment>
<evidence type="ECO:0000313" key="3">
    <source>
        <dbReference type="Proteomes" id="UP000680638"/>
    </source>
</evidence>
<feature type="transmembrane region" description="Helical" evidence="1">
    <location>
        <begin position="97"/>
        <end position="117"/>
    </location>
</feature>
<gene>
    <name evidence="2" type="ORF">J21TS3_26410</name>
</gene>
<dbReference type="PANTHER" id="PTHR40031">
    <property type="entry name" value="HYPOTHETICAL MEMBRANE SPANNING PROTEIN"/>
    <property type="match status" value="1"/>
</dbReference>
<keyword evidence="1" id="KW-0472">Membrane</keyword>
<dbReference type="Proteomes" id="UP000680638">
    <property type="component" value="Unassembled WGS sequence"/>
</dbReference>
<reference evidence="2 3" key="1">
    <citation type="submission" date="2021-03" db="EMBL/GenBank/DDBJ databases">
        <title>Antimicrobial resistance genes in bacteria isolated from Japanese honey, and their potential for conferring macrolide and lincosamide resistance in the American foulbrood pathogen Paenibacillus larvae.</title>
        <authorList>
            <person name="Okamoto M."/>
            <person name="Kumagai M."/>
            <person name="Kanamori H."/>
            <person name="Takamatsu D."/>
        </authorList>
    </citation>
    <scope>NUCLEOTIDE SEQUENCE [LARGE SCALE GENOMIC DNA]</scope>
    <source>
        <strain evidence="2 3">J21TS3</strain>
    </source>
</reference>
<feature type="transmembrane region" description="Helical" evidence="1">
    <location>
        <begin position="129"/>
        <end position="153"/>
    </location>
</feature>
<accession>A0ABQ4LX22</accession>
<evidence type="ECO:0000256" key="1">
    <source>
        <dbReference type="SAM" id="Phobius"/>
    </source>
</evidence>
<feature type="transmembrane region" description="Helical" evidence="1">
    <location>
        <begin position="73"/>
        <end position="91"/>
    </location>
</feature>
<protein>
    <submittedName>
        <fullName evidence="2">Membrane protein</fullName>
    </submittedName>
</protein>
<keyword evidence="3" id="KW-1185">Reference proteome</keyword>
<keyword evidence="1" id="KW-1133">Transmembrane helix</keyword>
<dbReference type="InterPro" id="IPR053170">
    <property type="entry name" value="Transcription_regulator"/>
</dbReference>
<keyword evidence="1" id="KW-0812">Transmembrane</keyword>
<organism evidence="2 3">
    <name type="scientific">Paenibacillus cookii</name>
    <dbReference type="NCBI Taxonomy" id="157839"/>
    <lineage>
        <taxon>Bacteria</taxon>
        <taxon>Bacillati</taxon>
        <taxon>Bacillota</taxon>
        <taxon>Bacilli</taxon>
        <taxon>Bacillales</taxon>
        <taxon>Paenibacillaceae</taxon>
        <taxon>Paenibacillus</taxon>
    </lineage>
</organism>
<feature type="transmembrane region" description="Helical" evidence="1">
    <location>
        <begin position="31"/>
        <end position="52"/>
    </location>
</feature>
<sequence length="329" mass="37222">MEMDTATHFVMGLSLAGLAYVDPAVAGSPMLATAVLLGTVIGSQAPDFDGLLRVKSNALYVKNHRGITHSLPFLVIWTALISGILAMLFRSVPAGHIILWTGIAVCVHVFSDLFNTYGTQAARPFSERWISWNIIHIFDPFIFSTHAAAVLLWSTGAMQPAPLFTGLYILTALYYVWRTIVHSMKTAEVKRLDASRQEGDRYYVIPTVTFHKWHVVKALKDGSYEIGVLNGNELEWRKHARTEQHPAVEHSKRHPDVQAFLYFTSFAVAEVENLPWGYVVRWADVRYRHRKQYPFVAVLVMDKQYQPINTYVGWLSAKKMDKRLSINSG</sequence>
<evidence type="ECO:0000313" key="2">
    <source>
        <dbReference type="EMBL" id="GIO67820.1"/>
    </source>
</evidence>
<name>A0ABQ4LX22_9BACL</name>
<proteinExistence type="predicted"/>
<dbReference type="InterPro" id="IPR007404">
    <property type="entry name" value="YdjM-like"/>
</dbReference>
<feature type="transmembrane region" description="Helical" evidence="1">
    <location>
        <begin position="159"/>
        <end position="177"/>
    </location>
</feature>
<dbReference type="EMBL" id="BORW01000012">
    <property type="protein sequence ID" value="GIO67820.1"/>
    <property type="molecule type" value="Genomic_DNA"/>
</dbReference>
<dbReference type="Pfam" id="PF04307">
    <property type="entry name" value="YdjM"/>
    <property type="match status" value="1"/>
</dbReference>